<dbReference type="EMBL" id="JANCNS010000002">
    <property type="protein sequence ID" value="MCP9200569.1"/>
    <property type="molecule type" value="Genomic_DNA"/>
</dbReference>
<accession>A0A9X2KYG4</accession>
<sequence>MRASEKIESDVNFLRLFSPEVLNVLIEQQKEQNLWGNVLFIRSSAGAGKTSLLRIFEPGLLSLVHNHKGNSDYKETHSKLKMLGVIDNKKVLALGILIKCTRNYELLEEIDINPHHKKRLFYALLNSRLILATLKRVTELKNLNFPDDLDQITFDYKDNHNYFKKINLPCTGKDLFNWASNLEVEIYEVLDSFLTVDYDSIEGHDELFSIYSLNPEHIKFNGEQVAEKVIFMIDDAHKLSKNQRKSLFEYITEQRQYCSVWISERLVKIEDFSSFLNRDYNEINLESFWSSNTAKFNKALLQISLGRASYSTEGITSFREYLSDFIETSTYQSKLSTAINKSIAELSKVSSFNSKFSEWVDYLVNEIGEEITPERAYLIRKAILLIHRDENKNQLDFNFSLSKEQLLEGNNELISAGKLFLNRYDKIPYYYGFSNLSKISSNNIEQFLSFASEIFEGILSNSIAGKNPSLTAERQEKIIKKVIAQKWDELDILLPNSLEVKRFINNLGTFLQSKTFSDTASYAPGITGFAIHQKSTLQLIKDEDWEDSEFYDPLREVMKTCLAYNLFEVQNVIQGKKGQQWDVYYLNRWLCVMYNLPLQLGGWNKIKPNELLRWIKK</sequence>
<protein>
    <submittedName>
        <fullName evidence="1">Uncharacterized protein</fullName>
    </submittedName>
</protein>
<dbReference type="AlphaFoldDB" id="A0A9X2KYG4"/>
<dbReference type="RefSeq" id="WP_241551332.1">
    <property type="nucleotide sequence ID" value="NZ_JANCNS010000002.1"/>
</dbReference>
<name>A0A9X2KYG4_9FLAO</name>
<comment type="caution">
    <text evidence="1">The sequence shown here is derived from an EMBL/GenBank/DDBJ whole genome shotgun (WGS) entry which is preliminary data.</text>
</comment>
<dbReference type="Pfam" id="PF24389">
    <property type="entry name" value="ORC-CDC6-like"/>
    <property type="match status" value="1"/>
</dbReference>
<dbReference type="InterPro" id="IPR056955">
    <property type="entry name" value="ORC-CDC6-like"/>
</dbReference>
<evidence type="ECO:0000313" key="1">
    <source>
        <dbReference type="EMBL" id="MCP9200569.1"/>
    </source>
</evidence>
<evidence type="ECO:0000313" key="2">
    <source>
        <dbReference type="Proteomes" id="UP001155280"/>
    </source>
</evidence>
<organism evidence="1 2">
    <name type="scientific">Christiangramia oceanisediminis</name>
    <dbReference type="NCBI Taxonomy" id="2920386"/>
    <lineage>
        <taxon>Bacteria</taxon>
        <taxon>Pseudomonadati</taxon>
        <taxon>Bacteroidota</taxon>
        <taxon>Flavobacteriia</taxon>
        <taxon>Flavobacteriales</taxon>
        <taxon>Flavobacteriaceae</taxon>
        <taxon>Christiangramia</taxon>
    </lineage>
</organism>
<dbReference type="Proteomes" id="UP001155280">
    <property type="component" value="Unassembled WGS sequence"/>
</dbReference>
<gene>
    <name evidence="1" type="ORF">MKO06_11660</name>
</gene>
<keyword evidence="2" id="KW-1185">Reference proteome</keyword>
<proteinExistence type="predicted"/>
<reference evidence="1" key="1">
    <citation type="submission" date="2022-07" db="EMBL/GenBank/DDBJ databases">
        <title>Gramela sediminis sp. nov., isolated from deep-sea sediment of the Indian Ocean.</title>
        <authorList>
            <person name="Shi H."/>
        </authorList>
    </citation>
    <scope>NUCLEOTIDE SEQUENCE</scope>
    <source>
        <strain evidence="1">GC03-9</strain>
    </source>
</reference>